<dbReference type="AlphaFoldDB" id="A0A060Z5Y3"/>
<gene>
    <name evidence="1" type="ORF">GSONMT00006282001</name>
</gene>
<sequence length="99" mass="11016">MINDSWCNCNNIQDLQSICSPDVEFLTIKCRPYYLPRGFSSVIDTAVYIPPQTDSTTALKELELAIVFTDIFNTFLSQSAVPTCFKMATCSCTQEGKGN</sequence>
<name>A0A060Z5Y3_ONCMY</name>
<evidence type="ECO:0000313" key="1">
    <source>
        <dbReference type="EMBL" id="CDQ99431.1"/>
    </source>
</evidence>
<proteinExistence type="predicted"/>
<reference evidence="1" key="1">
    <citation type="journal article" date="2014" name="Nat. Commun.">
        <title>The rainbow trout genome provides novel insights into evolution after whole-genome duplication in vertebrates.</title>
        <authorList>
            <person name="Berthelot C."/>
            <person name="Brunet F."/>
            <person name="Chalopin D."/>
            <person name="Juanchich A."/>
            <person name="Bernard M."/>
            <person name="Noel B."/>
            <person name="Bento P."/>
            <person name="Da Silva C."/>
            <person name="Labadie K."/>
            <person name="Alberti A."/>
            <person name="Aury J.M."/>
            <person name="Louis A."/>
            <person name="Dehais P."/>
            <person name="Bardou P."/>
            <person name="Montfort J."/>
            <person name="Klopp C."/>
            <person name="Cabau C."/>
            <person name="Gaspin C."/>
            <person name="Thorgaard G.H."/>
            <person name="Boussaha M."/>
            <person name="Quillet E."/>
            <person name="Guyomard R."/>
            <person name="Galiana D."/>
            <person name="Bobe J."/>
            <person name="Volff J.N."/>
            <person name="Genet C."/>
            <person name="Wincker P."/>
            <person name="Jaillon O."/>
            <person name="Roest Crollius H."/>
            <person name="Guiguen Y."/>
        </authorList>
    </citation>
    <scope>NUCLEOTIDE SEQUENCE [LARGE SCALE GENOMIC DNA]</scope>
</reference>
<organism evidence="1 2">
    <name type="scientific">Oncorhynchus mykiss</name>
    <name type="common">Rainbow trout</name>
    <name type="synonym">Salmo gairdneri</name>
    <dbReference type="NCBI Taxonomy" id="8022"/>
    <lineage>
        <taxon>Eukaryota</taxon>
        <taxon>Metazoa</taxon>
        <taxon>Chordata</taxon>
        <taxon>Craniata</taxon>
        <taxon>Vertebrata</taxon>
        <taxon>Euteleostomi</taxon>
        <taxon>Actinopterygii</taxon>
        <taxon>Neopterygii</taxon>
        <taxon>Teleostei</taxon>
        <taxon>Protacanthopterygii</taxon>
        <taxon>Salmoniformes</taxon>
        <taxon>Salmonidae</taxon>
        <taxon>Salmoninae</taxon>
        <taxon>Oncorhynchus</taxon>
    </lineage>
</organism>
<protein>
    <submittedName>
        <fullName evidence="1">Uncharacterized protein</fullName>
    </submittedName>
</protein>
<dbReference type="PaxDb" id="8022-A0A060Z5Y3"/>
<accession>A0A060Z5Y3</accession>
<evidence type="ECO:0000313" key="2">
    <source>
        <dbReference type="Proteomes" id="UP000193380"/>
    </source>
</evidence>
<reference evidence="1" key="2">
    <citation type="submission" date="2014-03" db="EMBL/GenBank/DDBJ databases">
        <authorList>
            <person name="Genoscope - CEA"/>
        </authorList>
    </citation>
    <scope>NUCLEOTIDE SEQUENCE</scope>
</reference>
<dbReference type="Proteomes" id="UP000193380">
    <property type="component" value="Unassembled WGS sequence"/>
</dbReference>
<dbReference type="EMBL" id="FR946513">
    <property type="protein sequence ID" value="CDQ99431.1"/>
    <property type="molecule type" value="Genomic_DNA"/>
</dbReference>